<evidence type="ECO:0000256" key="1">
    <source>
        <dbReference type="SAM" id="Phobius"/>
    </source>
</evidence>
<dbReference type="AlphaFoldDB" id="A0AAE9ZUT3"/>
<gene>
    <name evidence="2" type="ORF">PXH66_14130</name>
</gene>
<reference evidence="2" key="1">
    <citation type="submission" date="2023-03" db="EMBL/GenBank/DDBJ databases">
        <title>Lomoglobus Profundus gen. nov., sp. nov., a novel member of the phylum Verrucomicrobia, isolated from deep-marine sediment of South China Sea.</title>
        <authorList>
            <person name="Ahmad T."/>
            <person name="Ishaq S.E."/>
            <person name="Wang F."/>
        </authorList>
    </citation>
    <scope>NUCLEOTIDE SEQUENCE</scope>
    <source>
        <strain evidence="2">LMO-M01</strain>
    </source>
</reference>
<evidence type="ECO:0000313" key="3">
    <source>
        <dbReference type="Proteomes" id="UP001218638"/>
    </source>
</evidence>
<accession>A0AAE9ZUT3</accession>
<name>A0AAE9ZUT3_9BACT</name>
<keyword evidence="1" id="KW-0812">Transmembrane</keyword>
<dbReference type="KEGG" id="slom:PXH66_14130"/>
<keyword evidence="1" id="KW-0472">Membrane</keyword>
<evidence type="ECO:0000313" key="2">
    <source>
        <dbReference type="EMBL" id="WED63474.1"/>
    </source>
</evidence>
<dbReference type="EMBL" id="CP119075">
    <property type="protein sequence ID" value="WED63474.1"/>
    <property type="molecule type" value="Genomic_DNA"/>
</dbReference>
<dbReference type="RefSeq" id="WP_330929148.1">
    <property type="nucleotide sequence ID" value="NZ_CP119075.1"/>
</dbReference>
<protein>
    <submittedName>
        <fullName evidence="2">Uncharacterized protein</fullName>
    </submittedName>
</protein>
<keyword evidence="3" id="KW-1185">Reference proteome</keyword>
<organism evidence="2 3">
    <name type="scientific">Synoicihabitans lomoniglobus</name>
    <dbReference type="NCBI Taxonomy" id="2909285"/>
    <lineage>
        <taxon>Bacteria</taxon>
        <taxon>Pseudomonadati</taxon>
        <taxon>Verrucomicrobiota</taxon>
        <taxon>Opitutia</taxon>
        <taxon>Opitutales</taxon>
        <taxon>Opitutaceae</taxon>
        <taxon>Synoicihabitans</taxon>
    </lineage>
</organism>
<dbReference type="Proteomes" id="UP001218638">
    <property type="component" value="Chromosome"/>
</dbReference>
<keyword evidence="1" id="KW-1133">Transmembrane helix</keyword>
<sequence>MKTTRPTDSSPRHNSERGFALIETALGAVVMSMVFAGMMSAFVQSRRLTEGSIFQNSTVTVVQGYLEQIKNMDFASIPHYDGDTLRRGTVITDDANIYTRLDADTLDVLQISPGAPIAKSTVIPGEVPEGVVDNFKQIDINDTPETTADDLNLHVWVWITPLDDADNGVGPSRRIRMVYTWSFNNGGISQTYVDSITTIRSVVPTF</sequence>
<feature type="transmembrane region" description="Helical" evidence="1">
    <location>
        <begin position="20"/>
        <end position="43"/>
    </location>
</feature>
<proteinExistence type="predicted"/>